<reference evidence="26 27" key="1">
    <citation type="journal article" date="2011" name="Science">
        <title>The ecoresponsive genome of Daphnia pulex.</title>
        <authorList>
            <person name="Colbourne J.K."/>
            <person name="Pfrender M.E."/>
            <person name="Gilbert D."/>
            <person name="Thomas W.K."/>
            <person name="Tucker A."/>
            <person name="Oakley T.H."/>
            <person name="Tokishita S."/>
            <person name="Aerts A."/>
            <person name="Arnold G.J."/>
            <person name="Basu M.K."/>
            <person name="Bauer D.J."/>
            <person name="Caceres C.E."/>
            <person name="Carmel L."/>
            <person name="Casola C."/>
            <person name="Choi J.H."/>
            <person name="Detter J.C."/>
            <person name="Dong Q."/>
            <person name="Dusheyko S."/>
            <person name="Eads B.D."/>
            <person name="Frohlich T."/>
            <person name="Geiler-Samerotte K.A."/>
            <person name="Gerlach D."/>
            <person name="Hatcher P."/>
            <person name="Jogdeo S."/>
            <person name="Krijgsveld J."/>
            <person name="Kriventseva E.V."/>
            <person name="Kultz D."/>
            <person name="Laforsch C."/>
            <person name="Lindquist E."/>
            <person name="Lopez J."/>
            <person name="Manak J.R."/>
            <person name="Muller J."/>
            <person name="Pangilinan J."/>
            <person name="Patwardhan R.P."/>
            <person name="Pitluck S."/>
            <person name="Pritham E.J."/>
            <person name="Rechtsteiner A."/>
            <person name="Rho M."/>
            <person name="Rogozin I.B."/>
            <person name="Sakarya O."/>
            <person name="Salamov A."/>
            <person name="Schaack S."/>
            <person name="Shapiro H."/>
            <person name="Shiga Y."/>
            <person name="Skalitzky C."/>
            <person name="Smith Z."/>
            <person name="Souvorov A."/>
            <person name="Sung W."/>
            <person name="Tang Z."/>
            <person name="Tsuchiya D."/>
            <person name="Tu H."/>
            <person name="Vos H."/>
            <person name="Wang M."/>
            <person name="Wolf Y.I."/>
            <person name="Yamagata H."/>
            <person name="Yamada T."/>
            <person name="Ye Y."/>
            <person name="Shaw J.R."/>
            <person name="Andrews J."/>
            <person name="Crease T.J."/>
            <person name="Tang H."/>
            <person name="Lucas S.M."/>
            <person name="Robertson H.M."/>
            <person name="Bork P."/>
            <person name="Koonin E.V."/>
            <person name="Zdobnov E.M."/>
            <person name="Grigoriev I.V."/>
            <person name="Lynch M."/>
            <person name="Boore J.L."/>
        </authorList>
    </citation>
    <scope>NUCLEOTIDE SEQUENCE [LARGE SCALE GENOMIC DNA]</scope>
</reference>
<dbReference type="Proteomes" id="UP000000305">
    <property type="component" value="Unassembled WGS sequence"/>
</dbReference>
<keyword evidence="4" id="KW-0808">Transferase</keyword>
<feature type="compositionally biased region" description="Basic and acidic residues" evidence="20">
    <location>
        <begin position="11"/>
        <end position="21"/>
    </location>
</feature>
<dbReference type="PANTHER" id="PTHR24416">
    <property type="entry name" value="TYROSINE-PROTEIN KINASE RECEPTOR"/>
    <property type="match status" value="1"/>
</dbReference>
<dbReference type="InterPro" id="IPR001245">
    <property type="entry name" value="Ser-Thr/Tyr_kinase_cat_dom"/>
</dbReference>
<dbReference type="FunFam" id="2.40.20.10:FF:000021">
    <property type="entry name" value="Tyrosine-protein kinase receptor"/>
    <property type="match status" value="1"/>
</dbReference>
<evidence type="ECO:0000256" key="12">
    <source>
        <dbReference type="ARBA" id="ARBA00023157"/>
    </source>
</evidence>
<evidence type="ECO:0000256" key="10">
    <source>
        <dbReference type="ARBA" id="ARBA00023136"/>
    </source>
</evidence>
<dbReference type="SMART" id="SM00219">
    <property type="entry name" value="TyrKc"/>
    <property type="match status" value="1"/>
</dbReference>
<dbReference type="PANTHER" id="PTHR24416:SF611">
    <property type="entry name" value="TYROSINE-PROTEIN KINASE TRANSMEMBRANE RECEPTOR ROR"/>
    <property type="match status" value="1"/>
</dbReference>
<dbReference type="Pfam" id="PF01392">
    <property type="entry name" value="Fz"/>
    <property type="match status" value="1"/>
</dbReference>
<dbReference type="PROSITE" id="PS50835">
    <property type="entry name" value="IG_LIKE"/>
    <property type="match status" value="1"/>
</dbReference>
<evidence type="ECO:0000256" key="13">
    <source>
        <dbReference type="ARBA" id="ARBA00023170"/>
    </source>
</evidence>
<dbReference type="SMART" id="SM00408">
    <property type="entry name" value="IGc2"/>
    <property type="match status" value="1"/>
</dbReference>
<evidence type="ECO:0000256" key="2">
    <source>
        <dbReference type="ARBA" id="ARBA00022553"/>
    </source>
</evidence>
<evidence type="ECO:0000259" key="22">
    <source>
        <dbReference type="PROSITE" id="PS50011"/>
    </source>
</evidence>
<dbReference type="FunFam" id="1.10.2000.10:FF:000023">
    <property type="entry name" value="Tyrosine-protein kinase transmembrane receptor ROR2"/>
    <property type="match status" value="1"/>
</dbReference>
<keyword evidence="2 19" id="KW-0597">Phosphoprotein</keyword>
<evidence type="ECO:0000256" key="14">
    <source>
        <dbReference type="ARBA" id="ARBA00023180"/>
    </source>
</evidence>
<dbReference type="PROSITE" id="PS00021">
    <property type="entry name" value="KRINGLE_1"/>
    <property type="match status" value="1"/>
</dbReference>
<dbReference type="PROSITE" id="PS00239">
    <property type="entry name" value="RECEPTOR_TYR_KIN_II"/>
    <property type="match status" value="1"/>
</dbReference>
<dbReference type="InterPro" id="IPR017441">
    <property type="entry name" value="Protein_kinase_ATP_BS"/>
</dbReference>
<evidence type="ECO:0000313" key="26">
    <source>
        <dbReference type="EMBL" id="EFX68687.1"/>
    </source>
</evidence>
<evidence type="ECO:0000256" key="15">
    <source>
        <dbReference type="ARBA" id="ARBA00023319"/>
    </source>
</evidence>
<keyword evidence="15" id="KW-0393">Immunoglobulin domain</keyword>
<keyword evidence="5 19" id="KW-0812">Transmembrane</keyword>
<dbReference type="Gene3D" id="3.30.200.20">
    <property type="entry name" value="Phosphorylase Kinase, domain 1"/>
    <property type="match status" value="1"/>
</dbReference>
<comment type="catalytic activity">
    <reaction evidence="16 19">
        <text>L-tyrosyl-[protein] + ATP = O-phospho-L-tyrosyl-[protein] + ADP + H(+)</text>
        <dbReference type="Rhea" id="RHEA:10596"/>
        <dbReference type="Rhea" id="RHEA-COMP:10136"/>
        <dbReference type="Rhea" id="RHEA-COMP:20101"/>
        <dbReference type="ChEBI" id="CHEBI:15378"/>
        <dbReference type="ChEBI" id="CHEBI:30616"/>
        <dbReference type="ChEBI" id="CHEBI:46858"/>
        <dbReference type="ChEBI" id="CHEBI:61978"/>
        <dbReference type="ChEBI" id="CHEBI:456216"/>
        <dbReference type="EC" id="2.7.10.1"/>
    </reaction>
</comment>
<feature type="domain" description="Ig-like" evidence="25">
    <location>
        <begin position="1"/>
        <end position="94"/>
    </location>
</feature>
<dbReference type="OMA" id="IQNDECP"/>
<dbReference type="InterPro" id="IPR036179">
    <property type="entry name" value="Ig-like_dom_sf"/>
</dbReference>
<dbReference type="InterPro" id="IPR000719">
    <property type="entry name" value="Prot_kinase_dom"/>
</dbReference>
<dbReference type="FunFam" id="2.60.40.10:FF:002829">
    <property type="entry name" value="Tyrosine-protein kinase receptor"/>
    <property type="match status" value="1"/>
</dbReference>
<dbReference type="CDD" id="cd00108">
    <property type="entry name" value="KR"/>
    <property type="match status" value="1"/>
</dbReference>
<evidence type="ECO:0000256" key="16">
    <source>
        <dbReference type="ARBA" id="ARBA00051243"/>
    </source>
</evidence>
<dbReference type="InterPro" id="IPR041775">
    <property type="entry name" value="Ror-like_CRD"/>
</dbReference>
<keyword evidence="3 17" id="KW-0420">Kringle</keyword>
<dbReference type="PROSITE" id="PS00109">
    <property type="entry name" value="PROTEIN_KINASE_TYR"/>
    <property type="match status" value="1"/>
</dbReference>
<keyword evidence="12" id="KW-1015">Disulfide bond</keyword>
<dbReference type="HOGENOM" id="CLU_000288_30_4_1"/>
<feature type="transmembrane region" description="Helical" evidence="21">
    <location>
        <begin position="347"/>
        <end position="370"/>
    </location>
</feature>
<dbReference type="PROSITE" id="PS50011">
    <property type="entry name" value="PROTEIN_KINASE_DOM"/>
    <property type="match status" value="1"/>
</dbReference>
<keyword evidence="7" id="KW-0418">Kinase</keyword>
<keyword evidence="14" id="KW-0325">Glycoprotein</keyword>
<dbReference type="PROSITE" id="PS50038">
    <property type="entry name" value="FZ"/>
    <property type="match status" value="1"/>
</dbReference>
<feature type="domain" description="Kringle" evidence="24">
    <location>
        <begin position="259"/>
        <end position="339"/>
    </location>
</feature>
<dbReference type="Pfam" id="PF07714">
    <property type="entry name" value="PK_Tyr_Ser-Thr"/>
    <property type="match status" value="1"/>
</dbReference>
<dbReference type="CDD" id="cd05048">
    <property type="entry name" value="PTKc_Ror"/>
    <property type="match status" value="1"/>
</dbReference>
<dbReference type="InterPro" id="IPR038178">
    <property type="entry name" value="Kringle_sf"/>
</dbReference>
<dbReference type="InterPro" id="IPR013783">
    <property type="entry name" value="Ig-like_fold"/>
</dbReference>
<dbReference type="GO" id="GO:0004714">
    <property type="term" value="F:transmembrane receptor protein tyrosine kinase activity"/>
    <property type="evidence" value="ECO:0000318"/>
    <property type="project" value="GO_Central"/>
</dbReference>
<evidence type="ECO:0000259" key="23">
    <source>
        <dbReference type="PROSITE" id="PS50038"/>
    </source>
</evidence>
<organism evidence="26 27">
    <name type="scientific">Daphnia pulex</name>
    <name type="common">Water flea</name>
    <dbReference type="NCBI Taxonomy" id="6669"/>
    <lineage>
        <taxon>Eukaryota</taxon>
        <taxon>Metazoa</taxon>
        <taxon>Ecdysozoa</taxon>
        <taxon>Arthropoda</taxon>
        <taxon>Crustacea</taxon>
        <taxon>Branchiopoda</taxon>
        <taxon>Diplostraca</taxon>
        <taxon>Cladocera</taxon>
        <taxon>Anomopoda</taxon>
        <taxon>Daphniidae</taxon>
        <taxon>Daphnia</taxon>
    </lineage>
</organism>
<dbReference type="InterPro" id="IPR008266">
    <property type="entry name" value="Tyr_kinase_AS"/>
</dbReference>
<dbReference type="InterPro" id="IPR050122">
    <property type="entry name" value="RTK"/>
</dbReference>
<dbReference type="SUPFAM" id="SSF56112">
    <property type="entry name" value="Protein kinase-like (PK-like)"/>
    <property type="match status" value="1"/>
</dbReference>
<keyword evidence="11" id="KW-0829">Tyrosine-protein kinase</keyword>
<dbReference type="EC" id="2.7.10.1" evidence="19"/>
<evidence type="ECO:0000256" key="11">
    <source>
        <dbReference type="ARBA" id="ARBA00023137"/>
    </source>
</evidence>
<feature type="region of interest" description="Disordered" evidence="20">
    <location>
        <begin position="705"/>
        <end position="759"/>
    </location>
</feature>
<feature type="compositionally biased region" description="Low complexity" evidence="20">
    <location>
        <begin position="791"/>
        <end position="817"/>
    </location>
</feature>
<comment type="caution">
    <text evidence="17">Lacks conserved residue(s) required for the propagation of feature annotation.</text>
</comment>
<dbReference type="Pfam" id="PF00051">
    <property type="entry name" value="Kringle"/>
    <property type="match status" value="1"/>
</dbReference>
<evidence type="ECO:0000259" key="24">
    <source>
        <dbReference type="PROSITE" id="PS50070"/>
    </source>
</evidence>
<evidence type="ECO:0000256" key="8">
    <source>
        <dbReference type="ARBA" id="ARBA00022840"/>
    </source>
</evidence>
<accession>E9HHS9</accession>
<dbReference type="InterPro" id="IPR020067">
    <property type="entry name" value="Frizzled_dom"/>
</dbReference>
<dbReference type="AlphaFoldDB" id="E9HHS9"/>
<evidence type="ECO:0000256" key="20">
    <source>
        <dbReference type="SAM" id="MobiDB-lite"/>
    </source>
</evidence>
<feature type="domain" description="Protein kinase" evidence="22">
    <location>
        <begin position="413"/>
        <end position="694"/>
    </location>
</feature>
<name>E9HHS9_DAPPU</name>
<evidence type="ECO:0000256" key="6">
    <source>
        <dbReference type="ARBA" id="ARBA00022741"/>
    </source>
</evidence>
<dbReference type="SMART" id="SM00130">
    <property type="entry name" value="KR"/>
    <property type="match status" value="1"/>
</dbReference>
<evidence type="ECO:0000256" key="21">
    <source>
        <dbReference type="SAM" id="Phobius"/>
    </source>
</evidence>
<feature type="binding site" evidence="18">
    <location>
        <position position="451"/>
    </location>
    <ligand>
        <name>ATP</name>
        <dbReference type="ChEBI" id="CHEBI:30616"/>
    </ligand>
</feature>
<dbReference type="GO" id="GO:0043235">
    <property type="term" value="C:receptor complex"/>
    <property type="evidence" value="ECO:0000318"/>
    <property type="project" value="GO_Central"/>
</dbReference>
<dbReference type="GO" id="GO:0007169">
    <property type="term" value="P:cell surface receptor protein tyrosine kinase signaling pathway"/>
    <property type="evidence" value="ECO:0000318"/>
    <property type="project" value="GO_Central"/>
</dbReference>
<dbReference type="InterPro" id="IPR003599">
    <property type="entry name" value="Ig_sub"/>
</dbReference>
<evidence type="ECO:0000256" key="18">
    <source>
        <dbReference type="PROSITE-ProRule" id="PRU10141"/>
    </source>
</evidence>
<dbReference type="eggNOG" id="KOG1026">
    <property type="taxonomic scope" value="Eukaryota"/>
</dbReference>
<dbReference type="GO" id="GO:0005886">
    <property type="term" value="C:plasma membrane"/>
    <property type="evidence" value="ECO:0000318"/>
    <property type="project" value="GO_Central"/>
</dbReference>
<dbReference type="Pfam" id="PF13927">
    <property type="entry name" value="Ig_3"/>
    <property type="match status" value="1"/>
</dbReference>
<dbReference type="KEGG" id="dpx:DAPPUDRAFT_301267"/>
<dbReference type="PRINTS" id="PR00018">
    <property type="entry name" value="KRINGLE"/>
</dbReference>
<evidence type="ECO:0000256" key="7">
    <source>
        <dbReference type="ARBA" id="ARBA00022777"/>
    </source>
</evidence>
<dbReference type="FunFam" id="1.10.510.10:FF:000116">
    <property type="entry name" value="inactive tyrosine-protein kinase transmembrane receptor ROR1"/>
    <property type="match status" value="1"/>
</dbReference>
<dbReference type="SMART" id="SM00409">
    <property type="entry name" value="IG"/>
    <property type="match status" value="1"/>
</dbReference>
<dbReference type="InterPro" id="IPR020635">
    <property type="entry name" value="Tyr_kinase_cat_dom"/>
</dbReference>
<dbReference type="PRINTS" id="PR00109">
    <property type="entry name" value="TYRKINASE"/>
</dbReference>
<evidence type="ECO:0000256" key="5">
    <source>
        <dbReference type="ARBA" id="ARBA00022692"/>
    </source>
</evidence>
<dbReference type="InterPro" id="IPR036790">
    <property type="entry name" value="Frizzled_dom_sf"/>
</dbReference>
<evidence type="ECO:0000256" key="19">
    <source>
        <dbReference type="RuleBase" id="RU000312"/>
    </source>
</evidence>
<dbReference type="STRING" id="6669.E9HHS9"/>
<dbReference type="InParanoid" id="E9HHS9"/>
<dbReference type="InterPro" id="IPR003598">
    <property type="entry name" value="Ig_sub2"/>
</dbReference>
<evidence type="ECO:0000256" key="3">
    <source>
        <dbReference type="ARBA" id="ARBA00022572"/>
    </source>
</evidence>
<comment type="subcellular location">
    <subcellularLocation>
        <location evidence="1">Membrane</location>
        <topology evidence="1">Single-pass type I membrane protein</topology>
    </subcellularLocation>
</comment>
<dbReference type="GO" id="GO:0045202">
    <property type="term" value="C:synapse"/>
    <property type="evidence" value="ECO:0007669"/>
    <property type="project" value="UniProtKB-SubCell"/>
</dbReference>
<dbReference type="Gene3D" id="1.10.2000.10">
    <property type="entry name" value="Frizzled cysteine-rich domain"/>
    <property type="match status" value="1"/>
</dbReference>
<comment type="similarity">
    <text evidence="19">Belongs to the protein kinase superfamily. Tyr protein kinase family. Insulin receptor subfamily.</text>
</comment>
<dbReference type="InterPro" id="IPR011009">
    <property type="entry name" value="Kinase-like_dom_sf"/>
</dbReference>
<evidence type="ECO:0000256" key="4">
    <source>
        <dbReference type="ARBA" id="ARBA00022679"/>
    </source>
</evidence>
<keyword evidence="27" id="KW-1185">Reference proteome</keyword>
<sequence length="885" mass="96310">MLKSLSNTTRESGESVKLRCEVSGDPPPNRFRWYKNEAPVLEEKGRVVVRKYRTGSSIHGSRLRISDVDTHDTGYYKCEASNGKERVESTGIVIVRMGNHPSRLSGEFPSGPLEGFCQVYRGATCSKFLANRTIFVQSSLTQGIVEEKLAAAFTVIAHSGDLSQSCAEFAVPSLCFAAFPLCDDQGGKPVPRQLCRDECEVLENDICRMEYAVAKQHPLIGEQVMLPDCEKLPPIGSKGSETCFRIGIPHMAQIVEEQSCYNEDGRDYRGIASRTTSKQDCLPWNRQAAVKSADHSELIGGHNYCRNPGGVEVQPWCFVAGVEGPNSRPRREFCSLPKCSMGYDINWLYIIIPAAAVGLLVIVILVVCCVRRSKCKAKNSSVMIKGPNSMVSTLQGQSTPSRIHVPEISLHAVRFQHDLGEGAFGKVRKIKLIYPGQIYLNPGGVMPIAIKTLKANASVKTQQDFRREVELMSELRHPNIVCLLGVVTRDQPQCMLFEYMAQGDLHEFLVAHSPAGDGSVSGIGAGSDDGTASTLEQSDFLYIAIQIAAGMEYLASHHYVHRDLAARNCLISDNLIVKISDFGLSRDIYSSDYYRVQGKSMLPVRWMPPEAILYGKFTIESDVWSFGVVLWEIYSFALQPYYGYNNQDVIDMVRSRQLLSCPSECPSRIYSLMIECWSEVPLRRPTFTEVHNRLRSWEGLASVGAPSSSIGGPPPIPATLPPTNGAMLTSRSHSGSHSGSQHSSTGPSNNTGSTNLSGASVHPIISGGNFYHQPGAPYSRGPVMSPVPSVGGNSASSTYGGTSSVTSSLGCHPAHQPQHQQQQYPVCYAQSIVPGFHSANGIRPSGPPSVILHGSSNGNNGWVGRFNTSNAAYSGSSDGGKICNL</sequence>
<dbReference type="SUPFAM" id="SSF48726">
    <property type="entry name" value="Immunoglobulin"/>
    <property type="match status" value="1"/>
</dbReference>
<dbReference type="PROSITE" id="PS50070">
    <property type="entry name" value="KRINGLE_2"/>
    <property type="match status" value="1"/>
</dbReference>
<dbReference type="EMBL" id="GL732650">
    <property type="protein sequence ID" value="EFX68687.1"/>
    <property type="molecule type" value="Genomic_DNA"/>
</dbReference>
<dbReference type="SUPFAM" id="SSF57440">
    <property type="entry name" value="Kringle-like"/>
    <property type="match status" value="1"/>
</dbReference>
<dbReference type="GO" id="GO:0017147">
    <property type="term" value="F:Wnt-protein binding"/>
    <property type="evidence" value="ECO:0000318"/>
    <property type="project" value="GO_Central"/>
</dbReference>
<proteinExistence type="inferred from homology"/>
<evidence type="ECO:0000259" key="25">
    <source>
        <dbReference type="PROSITE" id="PS50835"/>
    </source>
</evidence>
<evidence type="ECO:0000256" key="17">
    <source>
        <dbReference type="PROSITE-ProRule" id="PRU00121"/>
    </source>
</evidence>
<dbReference type="InterPro" id="IPR000001">
    <property type="entry name" value="Kringle"/>
</dbReference>
<dbReference type="Gene3D" id="1.10.510.10">
    <property type="entry name" value="Transferase(Phosphotransferase) domain 1"/>
    <property type="match status" value="1"/>
</dbReference>
<protein>
    <recommendedName>
        <fullName evidence="19">Tyrosine-protein kinase receptor</fullName>
        <ecNumber evidence="19">2.7.10.1</ecNumber>
    </recommendedName>
</protein>
<feature type="compositionally biased region" description="Low complexity" evidence="20">
    <location>
        <begin position="730"/>
        <end position="759"/>
    </location>
</feature>
<feature type="region of interest" description="Disordered" evidence="20">
    <location>
        <begin position="1"/>
        <end position="21"/>
    </location>
</feature>
<dbReference type="InterPro" id="IPR002011">
    <property type="entry name" value="Tyr_kinase_rcpt_2_CS"/>
</dbReference>
<feature type="region of interest" description="Disordered" evidence="20">
    <location>
        <begin position="782"/>
        <end position="817"/>
    </location>
</feature>
<dbReference type="PhylomeDB" id="E9HHS9"/>
<dbReference type="GO" id="GO:0030424">
    <property type="term" value="C:axon"/>
    <property type="evidence" value="ECO:0000318"/>
    <property type="project" value="GO_Central"/>
</dbReference>
<dbReference type="Gene3D" id="2.60.40.10">
    <property type="entry name" value="Immunoglobulins"/>
    <property type="match status" value="1"/>
</dbReference>
<dbReference type="GO" id="GO:0005524">
    <property type="term" value="F:ATP binding"/>
    <property type="evidence" value="ECO:0007669"/>
    <property type="project" value="UniProtKB-UniRule"/>
</dbReference>
<keyword evidence="8 18" id="KW-0067">ATP-binding</keyword>
<feature type="domain" description="FZ" evidence="23">
    <location>
        <begin position="112"/>
        <end position="246"/>
    </location>
</feature>
<gene>
    <name evidence="26" type="ORF">DAPPUDRAFT_301267</name>
</gene>
<evidence type="ECO:0000256" key="1">
    <source>
        <dbReference type="ARBA" id="ARBA00004479"/>
    </source>
</evidence>
<dbReference type="FunCoup" id="E9HHS9">
    <property type="interactions" value="65"/>
</dbReference>
<dbReference type="OrthoDB" id="10005095at2759"/>
<keyword evidence="9 21" id="KW-1133">Transmembrane helix</keyword>
<dbReference type="CDD" id="cd07459">
    <property type="entry name" value="CRD_TK_ROR_like"/>
    <property type="match status" value="1"/>
</dbReference>
<dbReference type="PROSITE" id="PS00107">
    <property type="entry name" value="PROTEIN_KINASE_ATP"/>
    <property type="match status" value="1"/>
</dbReference>
<dbReference type="InterPro" id="IPR013806">
    <property type="entry name" value="Kringle-like"/>
</dbReference>
<evidence type="ECO:0000313" key="27">
    <source>
        <dbReference type="Proteomes" id="UP000000305"/>
    </source>
</evidence>
<dbReference type="InterPro" id="IPR018056">
    <property type="entry name" value="Kringle_CS"/>
</dbReference>
<keyword evidence="10 21" id="KW-0472">Membrane</keyword>
<dbReference type="Gene3D" id="2.40.20.10">
    <property type="entry name" value="Plasminogen Kringle 4"/>
    <property type="match status" value="1"/>
</dbReference>
<keyword evidence="6 18" id="KW-0547">Nucleotide-binding</keyword>
<dbReference type="InterPro" id="IPR007110">
    <property type="entry name" value="Ig-like_dom"/>
</dbReference>
<keyword evidence="13 19" id="KW-0675">Receptor</keyword>
<feature type="compositionally biased region" description="Polar residues" evidence="20">
    <location>
        <begin position="1"/>
        <end position="10"/>
    </location>
</feature>
<evidence type="ECO:0000256" key="9">
    <source>
        <dbReference type="ARBA" id="ARBA00022989"/>
    </source>
</evidence>